<evidence type="ECO:0000256" key="1">
    <source>
        <dbReference type="SAM" id="SignalP"/>
    </source>
</evidence>
<proteinExistence type="predicted"/>
<keyword evidence="1" id="KW-0732">Signal</keyword>
<name>A0A1V9X308_9ACAR</name>
<feature type="signal peptide" evidence="1">
    <location>
        <begin position="1"/>
        <end position="18"/>
    </location>
</feature>
<feature type="chain" id="PRO_5011986213" evidence="1">
    <location>
        <begin position="19"/>
        <end position="109"/>
    </location>
</feature>
<dbReference type="EMBL" id="MNPL01026470">
    <property type="protein sequence ID" value="OQR67969.1"/>
    <property type="molecule type" value="Genomic_DNA"/>
</dbReference>
<dbReference type="AlphaFoldDB" id="A0A1V9X308"/>
<evidence type="ECO:0000313" key="2">
    <source>
        <dbReference type="EMBL" id="OQR67969.1"/>
    </source>
</evidence>
<sequence length="109" mass="12731">MRASLFIFGAVVVATGWACDPDGFRRDSGTCDRKFHQDLQRTGFNLQSNFNCCPFHQMVECMKLAARYSDCGKERLHIEQIKRLRRSQGLTREHCIEGREQCQLRLYEI</sequence>
<keyword evidence="3" id="KW-1185">Reference proteome</keyword>
<protein>
    <submittedName>
        <fullName evidence="2">Uncharacterized protein</fullName>
    </submittedName>
</protein>
<reference evidence="2 3" key="1">
    <citation type="journal article" date="2017" name="Gigascience">
        <title>Draft genome of the honey bee ectoparasitic mite, Tropilaelaps mercedesae, is shaped by the parasitic life history.</title>
        <authorList>
            <person name="Dong X."/>
            <person name="Armstrong S.D."/>
            <person name="Xia D."/>
            <person name="Makepeace B.L."/>
            <person name="Darby A.C."/>
            <person name="Kadowaki T."/>
        </authorList>
    </citation>
    <scope>NUCLEOTIDE SEQUENCE [LARGE SCALE GENOMIC DNA]</scope>
    <source>
        <strain evidence="2">Wuxi-XJTLU</strain>
    </source>
</reference>
<accession>A0A1V9X308</accession>
<organism evidence="2 3">
    <name type="scientific">Tropilaelaps mercedesae</name>
    <dbReference type="NCBI Taxonomy" id="418985"/>
    <lineage>
        <taxon>Eukaryota</taxon>
        <taxon>Metazoa</taxon>
        <taxon>Ecdysozoa</taxon>
        <taxon>Arthropoda</taxon>
        <taxon>Chelicerata</taxon>
        <taxon>Arachnida</taxon>
        <taxon>Acari</taxon>
        <taxon>Parasitiformes</taxon>
        <taxon>Mesostigmata</taxon>
        <taxon>Gamasina</taxon>
        <taxon>Dermanyssoidea</taxon>
        <taxon>Laelapidae</taxon>
        <taxon>Tropilaelaps</taxon>
    </lineage>
</organism>
<dbReference type="InParanoid" id="A0A1V9X308"/>
<dbReference type="Proteomes" id="UP000192247">
    <property type="component" value="Unassembled WGS sequence"/>
</dbReference>
<evidence type="ECO:0000313" key="3">
    <source>
        <dbReference type="Proteomes" id="UP000192247"/>
    </source>
</evidence>
<gene>
    <name evidence="2" type="ORF">BIW11_13202</name>
</gene>
<comment type="caution">
    <text evidence="2">The sequence shown here is derived from an EMBL/GenBank/DDBJ whole genome shotgun (WGS) entry which is preliminary data.</text>
</comment>
<dbReference type="OrthoDB" id="10298025at2759"/>